<evidence type="ECO:0000256" key="13">
    <source>
        <dbReference type="ARBA" id="ARBA00023237"/>
    </source>
</evidence>
<keyword evidence="3 14" id="KW-0813">Transport</keyword>
<evidence type="ECO:0000256" key="15">
    <source>
        <dbReference type="PROSITE-ProRule" id="PRU10144"/>
    </source>
</evidence>
<evidence type="ECO:0000256" key="8">
    <source>
        <dbReference type="ARBA" id="ARBA00023004"/>
    </source>
</evidence>
<dbReference type="InterPro" id="IPR039426">
    <property type="entry name" value="TonB-dep_rcpt-like"/>
</dbReference>
<dbReference type="PROSITE" id="PS52016">
    <property type="entry name" value="TONB_DEPENDENT_REC_3"/>
    <property type="match status" value="1"/>
</dbReference>
<evidence type="ECO:0000256" key="6">
    <source>
        <dbReference type="ARBA" id="ARBA00022692"/>
    </source>
</evidence>
<feature type="domain" description="Secretin/TonB short N-terminal" evidence="17">
    <location>
        <begin position="81"/>
        <end position="131"/>
    </location>
</feature>
<feature type="short sequence motif" description="TonB C-terminal box" evidence="15">
    <location>
        <begin position="819"/>
        <end position="836"/>
    </location>
</feature>
<evidence type="ECO:0000313" key="18">
    <source>
        <dbReference type="EMBL" id="TDN48979.1"/>
    </source>
</evidence>
<evidence type="ECO:0000256" key="11">
    <source>
        <dbReference type="ARBA" id="ARBA00023136"/>
    </source>
</evidence>
<accession>A0A4R6DWF2</accession>
<dbReference type="InterPro" id="IPR000531">
    <property type="entry name" value="Beta-barrel_TonB"/>
</dbReference>
<dbReference type="RefSeq" id="WP_133593112.1">
    <property type="nucleotide sequence ID" value="NZ_SNVV01000013.1"/>
</dbReference>
<evidence type="ECO:0000256" key="2">
    <source>
        <dbReference type="ARBA" id="ARBA00009810"/>
    </source>
</evidence>
<dbReference type="InterPro" id="IPR011662">
    <property type="entry name" value="Secretin/TonB_short_N"/>
</dbReference>
<dbReference type="GO" id="GO:0015891">
    <property type="term" value="P:siderophore transport"/>
    <property type="evidence" value="ECO:0007669"/>
    <property type="project" value="InterPro"/>
</dbReference>
<keyword evidence="7" id="KW-0732">Signal</keyword>
<comment type="subcellular location">
    <subcellularLocation>
        <location evidence="1 14">Cell outer membrane</location>
        <topology evidence="1 14">Multi-pass membrane protein</topology>
    </subcellularLocation>
</comment>
<keyword evidence="8" id="KW-0408">Iron</keyword>
<dbReference type="GO" id="GO:0015344">
    <property type="term" value="F:siderophore uptake transmembrane transporter activity"/>
    <property type="evidence" value="ECO:0007669"/>
    <property type="project" value="TreeGrafter"/>
</dbReference>
<keyword evidence="11 14" id="KW-0472">Membrane</keyword>
<dbReference type="EMBL" id="SNVV01000013">
    <property type="protein sequence ID" value="TDN48979.1"/>
    <property type="molecule type" value="Genomic_DNA"/>
</dbReference>
<organism evidence="18 19">
    <name type="scientific">Azoarcus indigens</name>
    <dbReference type="NCBI Taxonomy" id="29545"/>
    <lineage>
        <taxon>Bacteria</taxon>
        <taxon>Pseudomonadati</taxon>
        <taxon>Pseudomonadota</taxon>
        <taxon>Betaproteobacteria</taxon>
        <taxon>Rhodocyclales</taxon>
        <taxon>Zoogloeaceae</taxon>
        <taxon>Azoarcus</taxon>
    </lineage>
</organism>
<protein>
    <submittedName>
        <fullName evidence="18">Outer membrane receptor for ferric coprogen and ferric-rhodotorulic acid</fullName>
    </submittedName>
</protein>
<dbReference type="Pfam" id="PF07660">
    <property type="entry name" value="STN"/>
    <property type="match status" value="1"/>
</dbReference>
<name>A0A4R6DWF2_9RHOO</name>
<proteinExistence type="inferred from homology"/>
<dbReference type="Gene3D" id="2.170.130.10">
    <property type="entry name" value="TonB-dependent receptor, plug domain"/>
    <property type="match status" value="1"/>
</dbReference>
<evidence type="ECO:0000256" key="1">
    <source>
        <dbReference type="ARBA" id="ARBA00004571"/>
    </source>
</evidence>
<evidence type="ECO:0000256" key="10">
    <source>
        <dbReference type="ARBA" id="ARBA00023077"/>
    </source>
</evidence>
<dbReference type="InterPro" id="IPR037066">
    <property type="entry name" value="Plug_dom_sf"/>
</dbReference>
<comment type="caution">
    <text evidence="18">The sequence shown here is derived from an EMBL/GenBank/DDBJ whole genome shotgun (WGS) entry which is preliminary data.</text>
</comment>
<dbReference type="GO" id="GO:0038023">
    <property type="term" value="F:signaling receptor activity"/>
    <property type="evidence" value="ECO:0007669"/>
    <property type="project" value="InterPro"/>
</dbReference>
<dbReference type="AlphaFoldDB" id="A0A4R6DWF2"/>
<keyword evidence="13 14" id="KW-0998">Cell outer membrane</keyword>
<dbReference type="Proteomes" id="UP000295129">
    <property type="component" value="Unassembled WGS sequence"/>
</dbReference>
<evidence type="ECO:0000256" key="16">
    <source>
        <dbReference type="RuleBase" id="RU003357"/>
    </source>
</evidence>
<dbReference type="Gene3D" id="3.55.50.30">
    <property type="match status" value="1"/>
</dbReference>
<evidence type="ECO:0000259" key="17">
    <source>
        <dbReference type="SMART" id="SM00965"/>
    </source>
</evidence>
<evidence type="ECO:0000256" key="4">
    <source>
        <dbReference type="ARBA" id="ARBA00022452"/>
    </source>
</evidence>
<dbReference type="CDD" id="cd01347">
    <property type="entry name" value="ligand_gated_channel"/>
    <property type="match status" value="1"/>
</dbReference>
<evidence type="ECO:0000313" key="19">
    <source>
        <dbReference type="Proteomes" id="UP000295129"/>
    </source>
</evidence>
<dbReference type="PANTHER" id="PTHR32552">
    <property type="entry name" value="FERRICHROME IRON RECEPTOR-RELATED"/>
    <property type="match status" value="1"/>
</dbReference>
<keyword evidence="4 14" id="KW-1134">Transmembrane beta strand</keyword>
<dbReference type="NCBIfam" id="TIGR01783">
    <property type="entry name" value="TonB-siderophor"/>
    <property type="match status" value="1"/>
</dbReference>
<dbReference type="InterPro" id="IPR012910">
    <property type="entry name" value="Plug_dom"/>
</dbReference>
<evidence type="ECO:0000256" key="3">
    <source>
        <dbReference type="ARBA" id="ARBA00022448"/>
    </source>
</evidence>
<keyword evidence="9" id="KW-0406">Ion transport</keyword>
<gene>
    <name evidence="18" type="ORF">C7389_113102</name>
</gene>
<sequence>MHAFSRRFRAAQPPEAALRRLPKLPAALSLTVLWRGLAVAGLATTLLLPSTPAVAQEVRSYAVPAGSLDDALNSFARQAGVTLSFTPEQVSGRGSAGLKGSHTVEGGLAALLAGSGLVARAGADGYVLQGVPVTNLGQGDAVLGTVHVSAQATGAPGTTEGSGSYTTDSAATATRLNLSLRETPQSVTVMTRQQMDDQGILELADIVRQTPGLTLNQSGNMGSDSSAIYSRGFVVENYQIDGVGMVNSNYSTLFQTTDMAFYDRAEIVRGATGLMNGMGTPGATINLVRKRPTAWFQASAKVEAGSWDHYRAEADISTPLNEAGTVRGRVVAAYQESGSYIDRLQQRKQLLYGIIEADLAPTTLLTAGFSVLQDDMSGHARSGRPLFYSDGSRTDWSRSDSAAADWAYSRRNYQSFFAALEHGFAGGWKVKGTASHSISDYDEVLGYAAGGNPVRATGAGMNLWAGRWAGAPTQDSLDVYATGPFQLFGREHELVVGATATRSIENTHGYRLWSFSGWSSAIPDIWTWDGNFPAAPYNPALSDIHGKERINSAYFTARFRPTDALALLVGARSTSWENRRATYTYASGTRSESNRAEKGQLTPYAGVVYDLNDSWSLYGSYTDIFKPQNNMDPSGAYLDPLLGKAYEVGTKAELFNKRLNLALAAYLIQQDNYAVQIPGVLAPNGANAYRAASGTETCGFEVEVSGEPLRDWQIAAGFARNMVEDRDGHALNTNIPQNTLKLFTSYKLAGVGQGLTVGGGLRWQNRIWSDNQGPASVRVTQDGYTVMDLMARYPLSKQVTLSANLYNATDEKYYTTTSSAYYGEPRSLRLAMDVRF</sequence>
<dbReference type="GO" id="GO:0009279">
    <property type="term" value="C:cell outer membrane"/>
    <property type="evidence" value="ECO:0007669"/>
    <property type="project" value="UniProtKB-SubCell"/>
</dbReference>
<dbReference type="SUPFAM" id="SSF56935">
    <property type="entry name" value="Porins"/>
    <property type="match status" value="1"/>
</dbReference>
<keyword evidence="19" id="KW-1185">Reference proteome</keyword>
<evidence type="ECO:0000256" key="9">
    <source>
        <dbReference type="ARBA" id="ARBA00023065"/>
    </source>
</evidence>
<keyword evidence="5" id="KW-0410">Iron transport</keyword>
<keyword evidence="12 18" id="KW-0675">Receptor</keyword>
<dbReference type="InterPro" id="IPR010105">
    <property type="entry name" value="TonB_sidphr_rcpt"/>
</dbReference>
<dbReference type="InterPro" id="IPR036942">
    <property type="entry name" value="Beta-barrel_TonB_sf"/>
</dbReference>
<keyword evidence="6 14" id="KW-0812">Transmembrane</keyword>
<reference evidence="18 19" key="1">
    <citation type="submission" date="2019-03" db="EMBL/GenBank/DDBJ databases">
        <title>Genomic Encyclopedia of Type Strains, Phase IV (KMG-IV): sequencing the most valuable type-strain genomes for metagenomic binning, comparative biology and taxonomic classification.</title>
        <authorList>
            <person name="Goeker M."/>
        </authorList>
    </citation>
    <scope>NUCLEOTIDE SEQUENCE [LARGE SCALE GENOMIC DNA]</scope>
    <source>
        <strain evidence="18 19">DSM 12121</strain>
    </source>
</reference>
<dbReference type="Pfam" id="PF00593">
    <property type="entry name" value="TonB_dep_Rec_b-barrel"/>
    <property type="match status" value="1"/>
</dbReference>
<evidence type="ECO:0000256" key="14">
    <source>
        <dbReference type="PROSITE-ProRule" id="PRU01360"/>
    </source>
</evidence>
<comment type="similarity">
    <text evidence="2 14 16">Belongs to the TonB-dependent receptor family.</text>
</comment>
<evidence type="ECO:0000256" key="12">
    <source>
        <dbReference type="ARBA" id="ARBA00023170"/>
    </source>
</evidence>
<evidence type="ECO:0000256" key="7">
    <source>
        <dbReference type="ARBA" id="ARBA00022729"/>
    </source>
</evidence>
<dbReference type="Pfam" id="PF07715">
    <property type="entry name" value="Plug"/>
    <property type="match status" value="1"/>
</dbReference>
<evidence type="ECO:0000256" key="5">
    <source>
        <dbReference type="ARBA" id="ARBA00022496"/>
    </source>
</evidence>
<dbReference type="OrthoDB" id="174652at2"/>
<keyword evidence="10 16" id="KW-0798">TonB box</keyword>
<dbReference type="SMART" id="SM00965">
    <property type="entry name" value="STN"/>
    <property type="match status" value="1"/>
</dbReference>
<dbReference type="FunFam" id="2.170.130.10:FF:000010">
    <property type="entry name" value="Ferripyoverdine receptor"/>
    <property type="match status" value="1"/>
</dbReference>
<dbReference type="PANTHER" id="PTHR32552:SF74">
    <property type="entry name" value="HYDROXAMATE SIDEROPHORE RECEPTOR FHUE"/>
    <property type="match status" value="1"/>
</dbReference>
<dbReference type="InterPro" id="IPR010917">
    <property type="entry name" value="TonB_rcpt_CS"/>
</dbReference>
<dbReference type="PROSITE" id="PS01156">
    <property type="entry name" value="TONB_DEPENDENT_REC_2"/>
    <property type="match status" value="1"/>
</dbReference>
<dbReference type="Gene3D" id="2.40.170.20">
    <property type="entry name" value="TonB-dependent receptor, beta-barrel domain"/>
    <property type="match status" value="1"/>
</dbReference>